<dbReference type="SUPFAM" id="SSF48371">
    <property type="entry name" value="ARM repeat"/>
    <property type="match status" value="1"/>
</dbReference>
<accession>A0ABW7X999</accession>
<protein>
    <submittedName>
        <fullName evidence="2">HEAT repeat domain-containing protein</fullName>
    </submittedName>
</protein>
<dbReference type="RefSeq" id="WP_397094935.1">
    <property type="nucleotide sequence ID" value="NZ_JBIRYO010000025.1"/>
</dbReference>
<name>A0ABW7X999_9NOCA</name>
<sequence>MRDALVAKLFAEVTDVDPEVRRKGLERLADWGGYIYDVLVEVLRYEEYSYAWPDCADMLSEDLCDSKISFGVFIDDLVEAPNEVVFDRFAGLLGLPAGTRLPRFAIDGHSGDSVLPEPAVSAGLHQRVAVLVALLGSPLERVRRNAVWFLAELGPGVAPVLRAVRDTRMSARRAAISALAELDWAELGTADQMLVQRLIRVKQLTEVPQPVIPQGEWYALPTTDQAAVLAAFDLRDPVPVTMRMGFAPWQLDGPWRPLPEYIGYGITGAYGQVFVTPALDGWTLVFADGGVLAADGNVADGDVGFASAHRRCAELSRRFGKAHWYLETESGGCWDQSGWCVADKGEVVRYCHYDFDIDGGVRIGPAADSGRQPTIEELRAWVNEHDPGTGVPPVRPEIPPSESTEEKFKAWVLENFAPPPMDDTSYENIDDEYDNADDLDEPLDTHRDEEESGGWEFRSLEVAWRLSVSPEALGPHTRVHGTGVLAVPAGKPHSRRYGALPV</sequence>
<dbReference type="EMBL" id="JBIRYO010000025">
    <property type="protein sequence ID" value="MFI2477570.1"/>
    <property type="molecule type" value="Genomic_DNA"/>
</dbReference>
<feature type="region of interest" description="Disordered" evidence="1">
    <location>
        <begin position="432"/>
        <end position="452"/>
    </location>
</feature>
<organism evidence="2 3">
    <name type="scientific">Nocardia xishanensis</name>
    <dbReference type="NCBI Taxonomy" id="238964"/>
    <lineage>
        <taxon>Bacteria</taxon>
        <taxon>Bacillati</taxon>
        <taxon>Actinomycetota</taxon>
        <taxon>Actinomycetes</taxon>
        <taxon>Mycobacteriales</taxon>
        <taxon>Nocardiaceae</taxon>
        <taxon>Nocardia</taxon>
    </lineage>
</organism>
<dbReference type="InterPro" id="IPR016024">
    <property type="entry name" value="ARM-type_fold"/>
</dbReference>
<comment type="caution">
    <text evidence="2">The sequence shown here is derived from an EMBL/GenBank/DDBJ whole genome shotgun (WGS) entry which is preliminary data.</text>
</comment>
<evidence type="ECO:0000313" key="3">
    <source>
        <dbReference type="Proteomes" id="UP001611415"/>
    </source>
</evidence>
<proteinExistence type="predicted"/>
<dbReference type="Proteomes" id="UP001611415">
    <property type="component" value="Unassembled WGS sequence"/>
</dbReference>
<dbReference type="Gene3D" id="1.25.10.10">
    <property type="entry name" value="Leucine-rich Repeat Variant"/>
    <property type="match status" value="1"/>
</dbReference>
<keyword evidence="3" id="KW-1185">Reference proteome</keyword>
<dbReference type="InterPro" id="IPR011989">
    <property type="entry name" value="ARM-like"/>
</dbReference>
<reference evidence="2 3" key="1">
    <citation type="submission" date="2024-10" db="EMBL/GenBank/DDBJ databases">
        <title>The Natural Products Discovery Center: Release of the First 8490 Sequenced Strains for Exploring Actinobacteria Biosynthetic Diversity.</title>
        <authorList>
            <person name="Kalkreuter E."/>
            <person name="Kautsar S.A."/>
            <person name="Yang D."/>
            <person name="Bader C.D."/>
            <person name="Teijaro C.N."/>
            <person name="Fluegel L."/>
            <person name="Davis C.M."/>
            <person name="Simpson J.R."/>
            <person name="Lauterbach L."/>
            <person name="Steele A.D."/>
            <person name="Gui C."/>
            <person name="Meng S."/>
            <person name="Li G."/>
            <person name="Viehrig K."/>
            <person name="Ye F."/>
            <person name="Su P."/>
            <person name="Kiefer A.F."/>
            <person name="Nichols A."/>
            <person name="Cepeda A.J."/>
            <person name="Yan W."/>
            <person name="Fan B."/>
            <person name="Jiang Y."/>
            <person name="Adhikari A."/>
            <person name="Zheng C.-J."/>
            <person name="Schuster L."/>
            <person name="Cowan T.M."/>
            <person name="Smanski M.J."/>
            <person name="Chevrette M.G."/>
            <person name="De Carvalho L.P.S."/>
            <person name="Shen B."/>
        </authorList>
    </citation>
    <scope>NUCLEOTIDE SEQUENCE [LARGE SCALE GENOMIC DNA]</scope>
    <source>
        <strain evidence="2 3">NPDC019275</strain>
    </source>
</reference>
<evidence type="ECO:0000256" key="1">
    <source>
        <dbReference type="SAM" id="MobiDB-lite"/>
    </source>
</evidence>
<evidence type="ECO:0000313" key="2">
    <source>
        <dbReference type="EMBL" id="MFI2477570.1"/>
    </source>
</evidence>
<gene>
    <name evidence="2" type="ORF">ACH49W_29700</name>
</gene>
<feature type="compositionally biased region" description="Acidic residues" evidence="1">
    <location>
        <begin position="432"/>
        <end position="442"/>
    </location>
</feature>